<name>A0A5B7IW35_PORTR</name>
<reference evidence="3 4" key="1">
    <citation type="submission" date="2019-05" db="EMBL/GenBank/DDBJ databases">
        <title>Another draft genome of Portunus trituberculatus and its Hox gene families provides insights of decapod evolution.</title>
        <authorList>
            <person name="Jeong J.-H."/>
            <person name="Song I."/>
            <person name="Kim S."/>
            <person name="Choi T."/>
            <person name="Kim D."/>
            <person name="Ryu S."/>
            <person name="Kim W."/>
        </authorList>
    </citation>
    <scope>NUCLEOTIDE SEQUENCE [LARGE SCALE GENOMIC DNA]</scope>
    <source>
        <tissue evidence="3">Muscle</tissue>
    </source>
</reference>
<protein>
    <submittedName>
        <fullName evidence="3">Uncharacterized protein</fullName>
    </submittedName>
</protein>
<keyword evidence="2" id="KW-0732">Signal</keyword>
<feature type="signal peptide" evidence="2">
    <location>
        <begin position="1"/>
        <end position="22"/>
    </location>
</feature>
<evidence type="ECO:0000256" key="1">
    <source>
        <dbReference type="SAM" id="MobiDB-lite"/>
    </source>
</evidence>
<gene>
    <name evidence="3" type="ORF">E2C01_081353</name>
</gene>
<evidence type="ECO:0000313" key="4">
    <source>
        <dbReference type="Proteomes" id="UP000324222"/>
    </source>
</evidence>
<keyword evidence="4" id="KW-1185">Reference proteome</keyword>
<dbReference type="AlphaFoldDB" id="A0A5B7IW35"/>
<feature type="chain" id="PRO_5022719951" evidence="2">
    <location>
        <begin position="23"/>
        <end position="149"/>
    </location>
</feature>
<evidence type="ECO:0000313" key="3">
    <source>
        <dbReference type="EMBL" id="MPC86523.1"/>
    </source>
</evidence>
<organism evidence="3 4">
    <name type="scientific">Portunus trituberculatus</name>
    <name type="common">Swimming crab</name>
    <name type="synonym">Neptunus trituberculatus</name>
    <dbReference type="NCBI Taxonomy" id="210409"/>
    <lineage>
        <taxon>Eukaryota</taxon>
        <taxon>Metazoa</taxon>
        <taxon>Ecdysozoa</taxon>
        <taxon>Arthropoda</taxon>
        <taxon>Crustacea</taxon>
        <taxon>Multicrustacea</taxon>
        <taxon>Malacostraca</taxon>
        <taxon>Eumalacostraca</taxon>
        <taxon>Eucarida</taxon>
        <taxon>Decapoda</taxon>
        <taxon>Pleocyemata</taxon>
        <taxon>Brachyura</taxon>
        <taxon>Eubrachyura</taxon>
        <taxon>Portunoidea</taxon>
        <taxon>Portunidae</taxon>
        <taxon>Portuninae</taxon>
        <taxon>Portunus</taxon>
    </lineage>
</organism>
<dbReference type="Proteomes" id="UP000324222">
    <property type="component" value="Unassembled WGS sequence"/>
</dbReference>
<sequence>MFIFRPLVAQAILFIVVPILEPISSPKRIFGVTSENLGIMVTCRVEGYVTVGEEDSTTNTTNFNVTTASKVIVQEAFSVVDDAPLKVERLGVWLGGRGRVPEAKEHWSDRRTNLTGLHLRCATMPVRSGGCSSSIGDGGGSGSSNKNIE</sequence>
<proteinExistence type="predicted"/>
<dbReference type="EMBL" id="VSRR010071745">
    <property type="protein sequence ID" value="MPC86523.1"/>
    <property type="molecule type" value="Genomic_DNA"/>
</dbReference>
<evidence type="ECO:0000256" key="2">
    <source>
        <dbReference type="SAM" id="SignalP"/>
    </source>
</evidence>
<comment type="caution">
    <text evidence="3">The sequence shown here is derived from an EMBL/GenBank/DDBJ whole genome shotgun (WGS) entry which is preliminary data.</text>
</comment>
<accession>A0A5B7IW35</accession>
<feature type="region of interest" description="Disordered" evidence="1">
    <location>
        <begin position="128"/>
        <end position="149"/>
    </location>
</feature>